<protein>
    <submittedName>
        <fullName evidence="1">Flagellar FliJ family protein</fullName>
    </submittedName>
</protein>
<proteinExistence type="predicted"/>
<keyword evidence="1" id="KW-0969">Cilium</keyword>
<name>A0A7S7RRM4_9BACT</name>
<dbReference type="GO" id="GO:0009288">
    <property type="term" value="C:bacterial-type flagellum"/>
    <property type="evidence" value="ECO:0007669"/>
    <property type="project" value="InterPro"/>
</dbReference>
<keyword evidence="1" id="KW-0282">Flagellum</keyword>
<dbReference type="EMBL" id="CP054493">
    <property type="protein sequence ID" value="QOY55931.1"/>
    <property type="molecule type" value="Genomic_DNA"/>
</dbReference>
<dbReference type="Pfam" id="PF02050">
    <property type="entry name" value="FliJ"/>
    <property type="match status" value="1"/>
</dbReference>
<dbReference type="GO" id="GO:0071973">
    <property type="term" value="P:bacterial-type flagellum-dependent cell motility"/>
    <property type="evidence" value="ECO:0007669"/>
    <property type="project" value="InterPro"/>
</dbReference>
<dbReference type="InterPro" id="IPR012823">
    <property type="entry name" value="Flagell_FliJ"/>
</dbReference>
<accession>A0A7S7RRM4</accession>
<keyword evidence="2" id="KW-1185">Reference proteome</keyword>
<gene>
    <name evidence="1" type="ORF">HUE87_11625</name>
</gene>
<reference evidence="1 2" key="1">
    <citation type="submission" date="2020-05" db="EMBL/GenBank/DDBJ databases">
        <title>Sulfurimonas marisnigri, sp. nov., and Sulfurimonas baltica, sp. nov., manganese oxide reducing chemolithoautotrophs of the class Epsilonproteobacteria isolated from the pelagic redoxclines of the Black and Baltic Seas and emended description of the genus Sulfurimonas.</title>
        <authorList>
            <person name="Henkel J.V."/>
            <person name="Laudan C."/>
            <person name="Werner J."/>
            <person name="Neu T."/>
            <person name="Plewe S."/>
            <person name="Sproer C."/>
            <person name="Bunk B."/>
            <person name="Schulz-Vogt H.N."/>
        </authorList>
    </citation>
    <scope>NUCLEOTIDE SEQUENCE [LARGE SCALE GENOMIC DNA]</scope>
    <source>
        <strain evidence="1 2">SoZ1</strain>
    </source>
</reference>
<dbReference type="AlphaFoldDB" id="A0A7S7RRM4"/>
<sequence>MQKSEQVVQKANADLNSAITALETSYSSLEGLDSPKSGIMSKMLAARALVDSQRVIIQHNSEWVGFAKNQVSQAKEQLKLDTIEYEKFNYLELQEIEKEIKKIKIQEAKDLDEIALMTYGQKNK</sequence>
<organism evidence="1 2">
    <name type="scientific">Candidatus Sulfurimonas marisnigri</name>
    <dbReference type="NCBI Taxonomy" id="2740405"/>
    <lineage>
        <taxon>Bacteria</taxon>
        <taxon>Pseudomonadati</taxon>
        <taxon>Campylobacterota</taxon>
        <taxon>Epsilonproteobacteria</taxon>
        <taxon>Campylobacterales</taxon>
        <taxon>Sulfurimonadaceae</taxon>
        <taxon>Sulfurimonas</taxon>
    </lineage>
</organism>
<keyword evidence="1" id="KW-0966">Cell projection</keyword>
<dbReference type="Proteomes" id="UP000593836">
    <property type="component" value="Chromosome"/>
</dbReference>
<dbReference type="KEGG" id="smas:HUE87_11625"/>
<evidence type="ECO:0000313" key="1">
    <source>
        <dbReference type="EMBL" id="QOY55931.1"/>
    </source>
</evidence>
<evidence type="ECO:0000313" key="2">
    <source>
        <dbReference type="Proteomes" id="UP000593836"/>
    </source>
</evidence>